<evidence type="ECO:0000313" key="3">
    <source>
        <dbReference type="Proteomes" id="UP000733611"/>
    </source>
</evidence>
<sequence length="364" mass="41189">MVFADLLNNAAAASHHIMIDGFLLPSISSSDPLELVLFQHDLNSHTNRVVMYVSDVESKDLLGAVTFLQDDVNASAYNFFLWNQKVSQGVIVADKDFAVQELKPLLEANPDLHYLAPVARDSEVVKQLELLAFDQFFTVGERGVFARKVQVAPDLFYYAYKSPERAEQDISRNFELVRAKLLEVKDFFAQEKHCGTLVFVSDCDLPVATIWEHYANRCELESLFAAFPDTPDLDKSDELYSFALMGNEFLNVLALSIQWRLAHKFSQLSQSYGVMSYQERMLLLTEVLRRDDAPLREASRNDGTWTSLNMQTFEAFVLMEQLQLLTPVDAEPASAATSVVAPQSKARRSQGSKRQKLLEREGEQ</sequence>
<reference evidence="2" key="2">
    <citation type="submission" date="2021-04" db="EMBL/GenBank/DDBJ databases">
        <authorList>
            <person name="Gilroy R."/>
        </authorList>
    </citation>
    <scope>NUCLEOTIDE SEQUENCE</scope>
    <source>
        <strain evidence="2">378</strain>
    </source>
</reference>
<dbReference type="EMBL" id="JAHLFE010000195">
    <property type="protein sequence ID" value="MBU3845106.1"/>
    <property type="molecule type" value="Genomic_DNA"/>
</dbReference>
<dbReference type="Proteomes" id="UP000733611">
    <property type="component" value="Unassembled WGS sequence"/>
</dbReference>
<evidence type="ECO:0000256" key="1">
    <source>
        <dbReference type="SAM" id="MobiDB-lite"/>
    </source>
</evidence>
<evidence type="ECO:0008006" key="4">
    <source>
        <dbReference type="Google" id="ProtNLM"/>
    </source>
</evidence>
<accession>A0A948THH5</accession>
<comment type="caution">
    <text evidence="2">The sequence shown here is derived from an EMBL/GenBank/DDBJ whole genome shotgun (WGS) entry which is preliminary data.</text>
</comment>
<proteinExistence type="predicted"/>
<evidence type="ECO:0000313" key="2">
    <source>
        <dbReference type="EMBL" id="MBU3845106.1"/>
    </source>
</evidence>
<protein>
    <recommendedName>
        <fullName evidence="4">Transposase IS4-like domain-containing protein</fullName>
    </recommendedName>
</protein>
<feature type="region of interest" description="Disordered" evidence="1">
    <location>
        <begin position="335"/>
        <end position="364"/>
    </location>
</feature>
<name>A0A948THH5_9GAMM</name>
<feature type="compositionally biased region" description="Basic residues" evidence="1">
    <location>
        <begin position="345"/>
        <end position="355"/>
    </location>
</feature>
<gene>
    <name evidence="2" type="ORF">H9847_09660</name>
</gene>
<reference evidence="2" key="1">
    <citation type="journal article" date="2021" name="PeerJ">
        <title>Extensive microbial diversity within the chicken gut microbiome revealed by metagenomics and culture.</title>
        <authorList>
            <person name="Gilroy R."/>
            <person name="Ravi A."/>
            <person name="Getino M."/>
            <person name="Pursley I."/>
            <person name="Horton D.L."/>
            <person name="Alikhan N.F."/>
            <person name="Baker D."/>
            <person name="Gharbi K."/>
            <person name="Hall N."/>
            <person name="Watson M."/>
            <person name="Adriaenssens E.M."/>
            <person name="Foster-Nyarko E."/>
            <person name="Jarju S."/>
            <person name="Secka A."/>
            <person name="Antonio M."/>
            <person name="Oren A."/>
            <person name="Chaudhuri R.R."/>
            <person name="La Ragione R."/>
            <person name="Hildebrand F."/>
            <person name="Pallen M.J."/>
        </authorList>
    </citation>
    <scope>NUCLEOTIDE SEQUENCE</scope>
    <source>
        <strain evidence="2">378</strain>
    </source>
</reference>
<organism evidence="2 3">
    <name type="scientific">Candidatus Anaerobiospirillum pullicola</name>
    <dbReference type="NCBI Taxonomy" id="2838451"/>
    <lineage>
        <taxon>Bacteria</taxon>
        <taxon>Pseudomonadati</taxon>
        <taxon>Pseudomonadota</taxon>
        <taxon>Gammaproteobacteria</taxon>
        <taxon>Aeromonadales</taxon>
        <taxon>Succinivibrionaceae</taxon>
        <taxon>Anaerobiospirillum</taxon>
    </lineage>
</organism>
<dbReference type="AlphaFoldDB" id="A0A948THH5"/>